<dbReference type="Pfam" id="PF00990">
    <property type="entry name" value="GGDEF"/>
    <property type="match status" value="1"/>
</dbReference>
<gene>
    <name evidence="2" type="ORF">WMO14_04205</name>
</gene>
<proteinExistence type="predicted"/>
<sequence>MYSQQNVGIGDDYVTAHRLDRRLAVIDRFYLTNVTNRAFNDYFGNTSYGCLTEFVHPDDKEKLIELIDSFDGSPVGKCFLFRDYKGEYRQNLIKLLSFENNDALRNIDIEMIDIDSVVETNRRICDDIAMERVVMGLTGEYVFAYSEKTGDIKIVRYEGISREVITRMPIDEWEAYMLDGRILEEDVVELNNLIRYIKLYTSEFSVKLTTNMRTFGKAMEKVKFVGAVYTKYTGENMVIGRIILADGTNSMGNIVEIADELTMDSLTKVYNKKTITEYAQKLVKKEKINRVSIVILDVDYFKQVNDRYGHLYGDKVLTRVAKKLKEVVGEDGVVGRIGGDEFMIVLNGINDDYSLRGILRAIRTQVKWEFKNDYENFQVTTSIGVAFSPNNGHEYEELFKKADFCLYVAKEKGRDRYVFFRDEIHKESYENSLNQKDKIFNDGREMRELRYLTDIMLQFNTDRKGAVSNMFEHMIQTYKVDSISIYKGKALKRCLTFGQQLEDAEYLPYVNTDGFNKLMGDKNYISADFVNRNLDVAPEFVEEMKKRHICSTIQCFIGGRDDIKGVLTIDKTKEASQWAEYEIECAVITSTLLYTIISDEEQDYVAAMNITD</sequence>
<protein>
    <submittedName>
        <fullName evidence="2">GGDEF domain-containing protein</fullName>
        <ecNumber evidence="2">2.7.7.65</ecNumber>
    </submittedName>
</protein>
<keyword evidence="2" id="KW-0548">Nucleotidyltransferase</keyword>
<dbReference type="EC" id="2.7.7.65" evidence="2"/>
<dbReference type="GO" id="GO:0052621">
    <property type="term" value="F:diguanylate cyclase activity"/>
    <property type="evidence" value="ECO:0007669"/>
    <property type="project" value="UniProtKB-EC"/>
</dbReference>
<keyword evidence="3" id="KW-1185">Reference proteome</keyword>
<dbReference type="RefSeq" id="WP_349153323.1">
    <property type="nucleotide sequence ID" value="NZ_DAWDAH010000001.1"/>
</dbReference>
<dbReference type="SUPFAM" id="SSF55073">
    <property type="entry name" value="Nucleotide cyclase"/>
    <property type="match status" value="1"/>
</dbReference>
<dbReference type="NCBIfam" id="TIGR00254">
    <property type="entry name" value="GGDEF"/>
    <property type="match status" value="1"/>
</dbReference>
<organism evidence="2 3">
    <name type="scientific">[Lactobacillus] rogosae</name>
    <dbReference type="NCBI Taxonomy" id="706562"/>
    <lineage>
        <taxon>Bacteria</taxon>
        <taxon>Bacillati</taxon>
        <taxon>Bacillota</taxon>
        <taxon>Clostridia</taxon>
        <taxon>Lachnospirales</taxon>
        <taxon>Lachnospiraceae</taxon>
        <taxon>Lachnospira</taxon>
    </lineage>
</organism>
<dbReference type="PANTHER" id="PTHR45138:SF24">
    <property type="entry name" value="DIGUANYLATE CYCLASE DGCC-RELATED"/>
    <property type="match status" value="1"/>
</dbReference>
<dbReference type="InterPro" id="IPR043128">
    <property type="entry name" value="Rev_trsase/Diguanyl_cyclase"/>
</dbReference>
<dbReference type="Proteomes" id="UP001442364">
    <property type="component" value="Unassembled WGS sequence"/>
</dbReference>
<evidence type="ECO:0000259" key="1">
    <source>
        <dbReference type="PROSITE" id="PS50887"/>
    </source>
</evidence>
<dbReference type="EMBL" id="JBBMER010000002">
    <property type="protein sequence ID" value="MEQ2379089.1"/>
    <property type="molecule type" value="Genomic_DNA"/>
</dbReference>
<dbReference type="Gene3D" id="3.30.70.270">
    <property type="match status" value="1"/>
</dbReference>
<accession>A0ABV1BUC0</accession>
<name>A0ABV1BUC0_9FIRM</name>
<feature type="domain" description="GGDEF" evidence="1">
    <location>
        <begin position="289"/>
        <end position="422"/>
    </location>
</feature>
<evidence type="ECO:0000313" key="3">
    <source>
        <dbReference type="Proteomes" id="UP001442364"/>
    </source>
</evidence>
<dbReference type="CDD" id="cd01949">
    <property type="entry name" value="GGDEF"/>
    <property type="match status" value="1"/>
</dbReference>
<comment type="caution">
    <text evidence="2">The sequence shown here is derived from an EMBL/GenBank/DDBJ whole genome shotgun (WGS) entry which is preliminary data.</text>
</comment>
<dbReference type="SMART" id="SM00267">
    <property type="entry name" value="GGDEF"/>
    <property type="match status" value="1"/>
</dbReference>
<dbReference type="PANTHER" id="PTHR45138">
    <property type="entry name" value="REGULATORY COMPONENTS OF SENSORY TRANSDUCTION SYSTEM"/>
    <property type="match status" value="1"/>
</dbReference>
<dbReference type="InterPro" id="IPR050469">
    <property type="entry name" value="Diguanylate_Cyclase"/>
</dbReference>
<keyword evidence="2" id="KW-0808">Transferase</keyword>
<reference evidence="2 3" key="1">
    <citation type="submission" date="2024-03" db="EMBL/GenBank/DDBJ databases">
        <title>Human intestinal bacterial collection.</title>
        <authorList>
            <person name="Pauvert C."/>
            <person name="Hitch T.C.A."/>
            <person name="Clavel T."/>
        </authorList>
    </citation>
    <scope>NUCLEOTIDE SEQUENCE [LARGE SCALE GENOMIC DNA]</scope>
    <source>
        <strain evidence="2 3">CLA-AA-H255</strain>
    </source>
</reference>
<evidence type="ECO:0000313" key="2">
    <source>
        <dbReference type="EMBL" id="MEQ2379089.1"/>
    </source>
</evidence>
<dbReference type="InterPro" id="IPR029787">
    <property type="entry name" value="Nucleotide_cyclase"/>
</dbReference>
<dbReference type="PROSITE" id="PS50887">
    <property type="entry name" value="GGDEF"/>
    <property type="match status" value="1"/>
</dbReference>
<dbReference type="InterPro" id="IPR000160">
    <property type="entry name" value="GGDEF_dom"/>
</dbReference>